<accession>X0VHF9</accession>
<comment type="caution">
    <text evidence="2">The sequence shown here is derived from an EMBL/GenBank/DDBJ whole genome shotgun (WGS) entry which is preliminary data.</text>
</comment>
<sequence length="261" mass="28383">YNKHIIDMVVSAKVSKTQGRLGTPFIWGATNSWGGIRTRNFQTNQFENCDAIEPEAIDEHVTGYASCFGCQVHCRAKYIIPSGEYAGVYDEGPEYTVQGALTAETGCADLVALLSGSHLLNTYGIDCLEAGSMIAWAMELYEAGILTNKDTGGLELRFGNAEALNEMIHRIARREGLGDILAEGPLRAAKKIGKNSIKYLIHVKGMSNLHSDERATPALALNVAVASRGSDHLRGRPAIDLYGLPEPVLRRIYSQPVPYDG</sequence>
<dbReference type="EMBL" id="BARS01032722">
    <property type="protein sequence ID" value="GAG17749.1"/>
    <property type="molecule type" value="Genomic_DNA"/>
</dbReference>
<protein>
    <recommendedName>
        <fullName evidence="1">Aldehyde ferredoxin oxidoreductase C-terminal domain-containing protein</fullName>
    </recommendedName>
</protein>
<dbReference type="GO" id="GO:0009055">
    <property type="term" value="F:electron transfer activity"/>
    <property type="evidence" value="ECO:0007669"/>
    <property type="project" value="InterPro"/>
</dbReference>
<feature type="domain" description="Aldehyde ferredoxin oxidoreductase C-terminal" evidence="1">
    <location>
        <begin position="9"/>
        <end position="248"/>
    </location>
</feature>
<gene>
    <name evidence="2" type="ORF">S01H1_50767</name>
</gene>
<dbReference type="GO" id="GO:0051536">
    <property type="term" value="F:iron-sulfur cluster binding"/>
    <property type="evidence" value="ECO:0007669"/>
    <property type="project" value="InterPro"/>
</dbReference>
<dbReference type="InterPro" id="IPR051919">
    <property type="entry name" value="W-dependent_AOR"/>
</dbReference>
<dbReference type="Gene3D" id="1.10.569.10">
    <property type="entry name" value="Aldehyde Ferredoxin Oxidoreductase Protein, subunit A, domain 2"/>
    <property type="match status" value="1"/>
</dbReference>
<name>X0VHF9_9ZZZZ</name>
<dbReference type="Pfam" id="PF01314">
    <property type="entry name" value="AFOR_C"/>
    <property type="match status" value="1"/>
</dbReference>
<proteinExistence type="predicted"/>
<dbReference type="SUPFAM" id="SSF48310">
    <property type="entry name" value="Aldehyde ferredoxin oxidoreductase, C-terminal domains"/>
    <property type="match status" value="1"/>
</dbReference>
<feature type="non-terminal residue" evidence="2">
    <location>
        <position position="1"/>
    </location>
</feature>
<dbReference type="PANTHER" id="PTHR30038">
    <property type="entry name" value="ALDEHYDE FERREDOXIN OXIDOREDUCTASE"/>
    <property type="match status" value="1"/>
</dbReference>
<reference evidence="2" key="1">
    <citation type="journal article" date="2014" name="Front. Microbiol.">
        <title>High frequency of phylogenetically diverse reductive dehalogenase-homologous genes in deep subseafloor sedimentary metagenomes.</title>
        <authorList>
            <person name="Kawai M."/>
            <person name="Futagami T."/>
            <person name="Toyoda A."/>
            <person name="Takaki Y."/>
            <person name="Nishi S."/>
            <person name="Hori S."/>
            <person name="Arai W."/>
            <person name="Tsubouchi T."/>
            <person name="Morono Y."/>
            <person name="Uchiyama I."/>
            <person name="Ito T."/>
            <person name="Fujiyama A."/>
            <person name="Inagaki F."/>
            <person name="Takami H."/>
        </authorList>
    </citation>
    <scope>NUCLEOTIDE SEQUENCE</scope>
    <source>
        <strain evidence="2">Expedition CK06-06</strain>
    </source>
</reference>
<dbReference type="InterPro" id="IPR013984">
    <property type="entry name" value="Ald_Fedxn_OxRdtase_dom2"/>
</dbReference>
<feature type="non-terminal residue" evidence="2">
    <location>
        <position position="261"/>
    </location>
</feature>
<dbReference type="GO" id="GO:0016625">
    <property type="term" value="F:oxidoreductase activity, acting on the aldehyde or oxo group of donors, iron-sulfur protein as acceptor"/>
    <property type="evidence" value="ECO:0007669"/>
    <property type="project" value="InterPro"/>
</dbReference>
<evidence type="ECO:0000259" key="1">
    <source>
        <dbReference type="Pfam" id="PF01314"/>
    </source>
</evidence>
<dbReference type="InterPro" id="IPR001203">
    <property type="entry name" value="OxRdtase_Ald_Fedxn_C"/>
</dbReference>
<evidence type="ECO:0000313" key="2">
    <source>
        <dbReference type="EMBL" id="GAG17749.1"/>
    </source>
</evidence>
<organism evidence="2">
    <name type="scientific">marine sediment metagenome</name>
    <dbReference type="NCBI Taxonomy" id="412755"/>
    <lineage>
        <taxon>unclassified sequences</taxon>
        <taxon>metagenomes</taxon>
        <taxon>ecological metagenomes</taxon>
    </lineage>
</organism>
<dbReference type="InterPro" id="IPR036021">
    <property type="entry name" value="Tungsten_al_ferr_oxy-like_C"/>
</dbReference>
<dbReference type="PANTHER" id="PTHR30038:SF0">
    <property type="entry name" value="TUNGSTEN-CONTAINING ALDEHYDE FERREDOXIN OXIDOREDUCTASE"/>
    <property type="match status" value="1"/>
</dbReference>
<dbReference type="AlphaFoldDB" id="X0VHF9"/>